<organism evidence="2">
    <name type="scientific">Roseomonas mucosa</name>
    <dbReference type="NCBI Taxonomy" id="207340"/>
    <lineage>
        <taxon>Bacteria</taxon>
        <taxon>Pseudomonadati</taxon>
        <taxon>Pseudomonadota</taxon>
        <taxon>Alphaproteobacteria</taxon>
        <taxon>Acetobacterales</taxon>
        <taxon>Roseomonadaceae</taxon>
        <taxon>Roseomonas</taxon>
    </lineage>
</organism>
<accession>A0A4Y1MZ44</accession>
<protein>
    <recommendedName>
        <fullName evidence="3">Secreted protein</fullName>
    </recommendedName>
</protein>
<sequence length="135" mass="14443">MTALSRRGLVAAAPALALPMLGMAAAATPDAEILRLTTLWTSLNARLDELTASLDHCTTHAAKEAVWKEIRALQAEEWGVQDALAEAQARTMEGLRAKAQLLHDYLLAMGETEPGLPEVISLSICRDLLQGGIQA</sequence>
<proteinExistence type="predicted"/>
<name>A0A4Y1MZ44_9PROT</name>
<feature type="signal peptide" evidence="1">
    <location>
        <begin position="1"/>
        <end position="26"/>
    </location>
</feature>
<dbReference type="AlphaFoldDB" id="A0A4Y1MZ44"/>
<gene>
    <name evidence="2" type="ORF">RADP37_05377</name>
</gene>
<reference evidence="2" key="1">
    <citation type="submission" date="2017-12" db="EMBL/GenBank/DDBJ databases">
        <authorList>
            <person name="Martens C."/>
            <person name="Dahlstrom E."/>
            <person name="Barbian K."/>
            <person name="Sykora L."/>
            <person name="Ricklefs S."/>
            <person name="Bruno D."/>
            <person name="Anzick I."/>
            <person name="Myles I."/>
            <person name="Datta S.K."/>
        </authorList>
    </citation>
    <scope>NUCLEOTIDE SEQUENCE</scope>
    <source>
        <strain evidence="2">AD2</strain>
    </source>
</reference>
<feature type="chain" id="PRO_5021420409" description="Secreted protein" evidence="1">
    <location>
        <begin position="27"/>
        <end position="135"/>
    </location>
</feature>
<keyword evidence="1" id="KW-0732">Signal</keyword>
<dbReference type="RefSeq" id="WP_397540496.1">
    <property type="nucleotide sequence ID" value="NZ_CP025189.1"/>
</dbReference>
<dbReference type="EMBL" id="CP025189">
    <property type="protein sequence ID" value="AWV23306.1"/>
    <property type="molecule type" value="Genomic_DNA"/>
</dbReference>
<evidence type="ECO:0008006" key="3">
    <source>
        <dbReference type="Google" id="ProtNLM"/>
    </source>
</evidence>
<evidence type="ECO:0000313" key="2">
    <source>
        <dbReference type="EMBL" id="AWV23306.1"/>
    </source>
</evidence>
<evidence type="ECO:0000256" key="1">
    <source>
        <dbReference type="SAM" id="SignalP"/>
    </source>
</evidence>